<name>A0A1H0CJK7_9BACT</name>
<evidence type="ECO:0000313" key="1">
    <source>
        <dbReference type="EMBL" id="SDN58056.1"/>
    </source>
</evidence>
<evidence type="ECO:0000313" key="2">
    <source>
        <dbReference type="Proteomes" id="UP000199602"/>
    </source>
</evidence>
<gene>
    <name evidence="1" type="ORF">SAMN04488516_10375</name>
</gene>
<dbReference type="OrthoDB" id="5456715at2"/>
<organism evidence="1 2">
    <name type="scientific">Desulfonauticus submarinus</name>
    <dbReference type="NCBI Taxonomy" id="206665"/>
    <lineage>
        <taxon>Bacteria</taxon>
        <taxon>Pseudomonadati</taxon>
        <taxon>Thermodesulfobacteriota</taxon>
        <taxon>Desulfovibrionia</taxon>
        <taxon>Desulfovibrionales</taxon>
        <taxon>Desulfonauticaceae</taxon>
        <taxon>Desulfonauticus</taxon>
    </lineage>
</organism>
<dbReference type="Proteomes" id="UP000199602">
    <property type="component" value="Unassembled WGS sequence"/>
</dbReference>
<protein>
    <submittedName>
        <fullName evidence="1">Uncharacterized protein</fullName>
    </submittedName>
</protein>
<dbReference type="AlphaFoldDB" id="A0A1H0CJK7"/>
<keyword evidence="2" id="KW-1185">Reference proteome</keyword>
<dbReference type="STRING" id="206665.SAMN04488516_10375"/>
<reference evidence="1 2" key="1">
    <citation type="submission" date="2016-10" db="EMBL/GenBank/DDBJ databases">
        <authorList>
            <person name="de Groot N.N."/>
        </authorList>
    </citation>
    <scope>NUCLEOTIDE SEQUENCE [LARGE SCALE GENOMIC DNA]</scope>
    <source>
        <strain evidence="1 2">DSM 15269</strain>
    </source>
</reference>
<sequence>MSGKLVLNSEQEQQKRAIYESLSPRRKRFIDRIGYDKWDPFQEPNDPRKEKTDVTKRTSGQLFKEFISEMNAGEKSNAFKQGVLEMCKGLVNRDDKVKGMYFFAVWYHRLLEKEGHSIDEDEF</sequence>
<dbReference type="EMBL" id="FNIN01000003">
    <property type="protein sequence ID" value="SDN58056.1"/>
    <property type="molecule type" value="Genomic_DNA"/>
</dbReference>
<accession>A0A1H0CJK7</accession>
<dbReference type="RefSeq" id="WP_092064186.1">
    <property type="nucleotide sequence ID" value="NZ_FNIN01000003.1"/>
</dbReference>
<proteinExistence type="predicted"/>